<keyword evidence="1" id="KW-0378">Hydrolase</keyword>
<evidence type="ECO:0000313" key="4">
    <source>
        <dbReference type="Proteomes" id="UP000552097"/>
    </source>
</evidence>
<protein>
    <submittedName>
        <fullName evidence="3">Pimeloyl-ACP methyl ester carboxylesterase</fullName>
    </submittedName>
</protein>
<organism evidence="3 4">
    <name type="scientific">Saccharothrix ecbatanensis</name>
    <dbReference type="NCBI Taxonomy" id="1105145"/>
    <lineage>
        <taxon>Bacteria</taxon>
        <taxon>Bacillati</taxon>
        <taxon>Actinomycetota</taxon>
        <taxon>Actinomycetes</taxon>
        <taxon>Pseudonocardiales</taxon>
        <taxon>Pseudonocardiaceae</taxon>
        <taxon>Saccharothrix</taxon>
    </lineage>
</organism>
<dbReference type="EMBL" id="JACHMO010000001">
    <property type="protein sequence ID" value="MBB5801992.1"/>
    <property type="molecule type" value="Genomic_DNA"/>
</dbReference>
<reference evidence="3 4" key="1">
    <citation type="submission" date="2020-08" db="EMBL/GenBank/DDBJ databases">
        <title>Sequencing the genomes of 1000 actinobacteria strains.</title>
        <authorList>
            <person name="Klenk H.-P."/>
        </authorList>
    </citation>
    <scope>NUCLEOTIDE SEQUENCE [LARGE SCALE GENOMIC DNA]</scope>
    <source>
        <strain evidence="3 4">DSM 45486</strain>
    </source>
</reference>
<dbReference type="PRINTS" id="PR00412">
    <property type="entry name" value="EPOXHYDRLASE"/>
</dbReference>
<evidence type="ECO:0000313" key="3">
    <source>
        <dbReference type="EMBL" id="MBB5801992.1"/>
    </source>
</evidence>
<dbReference type="AlphaFoldDB" id="A0A7W9HGT0"/>
<name>A0A7W9HGT0_9PSEU</name>
<dbReference type="PRINTS" id="PR00111">
    <property type="entry name" value="ABHYDROLASE"/>
</dbReference>
<dbReference type="SUPFAM" id="SSF53474">
    <property type="entry name" value="alpha/beta-Hydrolases"/>
    <property type="match status" value="1"/>
</dbReference>
<evidence type="ECO:0000259" key="2">
    <source>
        <dbReference type="Pfam" id="PF00561"/>
    </source>
</evidence>
<dbReference type="Proteomes" id="UP000552097">
    <property type="component" value="Unassembled WGS sequence"/>
</dbReference>
<dbReference type="GO" id="GO:0016787">
    <property type="term" value="F:hydrolase activity"/>
    <property type="evidence" value="ECO:0007669"/>
    <property type="project" value="UniProtKB-KW"/>
</dbReference>
<dbReference type="InterPro" id="IPR000073">
    <property type="entry name" value="AB_hydrolase_1"/>
</dbReference>
<sequence length="317" mass="34373">MTIFTNREVDAGGLRTHIAEQGDGELVLLLHGFPETSYSWRHQFDELAAAGYHVVAPDLRGFGRTERPADVGRYTMLDLVGDVVALIDALGERQAVVVGHDMGSLLAWYTAMLRPDRVRAVAGIGVLPWPPAAPSPLVVGRQMFGDGFYHVYFQEPGVADAELALDPTRTLRQMLYSGSADGPRGPLVVPPGGGFLDTGTDPEVLPSWLTEDDVAAYVADFSVSGFTGGLNWYRNLDRNQELLKAWRGAAITQPALYIAGDLDPVADVTRAAGMRDQPGGLLPNLRSIVEIPNCGHWTQQERPAEVNAALLEFLKSL</sequence>
<dbReference type="PANTHER" id="PTHR43329">
    <property type="entry name" value="EPOXIDE HYDROLASE"/>
    <property type="match status" value="1"/>
</dbReference>
<evidence type="ECO:0000256" key="1">
    <source>
        <dbReference type="ARBA" id="ARBA00022801"/>
    </source>
</evidence>
<dbReference type="RefSeq" id="WP_184918427.1">
    <property type="nucleotide sequence ID" value="NZ_JACHMO010000001.1"/>
</dbReference>
<gene>
    <name evidence="3" type="ORF">F4560_001760</name>
</gene>
<dbReference type="Pfam" id="PF00561">
    <property type="entry name" value="Abhydrolase_1"/>
    <property type="match status" value="1"/>
</dbReference>
<comment type="caution">
    <text evidence="3">The sequence shown here is derived from an EMBL/GenBank/DDBJ whole genome shotgun (WGS) entry which is preliminary data.</text>
</comment>
<dbReference type="InterPro" id="IPR000639">
    <property type="entry name" value="Epox_hydrolase-like"/>
</dbReference>
<dbReference type="InterPro" id="IPR029058">
    <property type="entry name" value="AB_hydrolase_fold"/>
</dbReference>
<feature type="domain" description="AB hydrolase-1" evidence="2">
    <location>
        <begin position="26"/>
        <end position="302"/>
    </location>
</feature>
<accession>A0A7W9HGT0</accession>
<keyword evidence="4" id="KW-1185">Reference proteome</keyword>
<proteinExistence type="predicted"/>
<dbReference type="Gene3D" id="3.40.50.1820">
    <property type="entry name" value="alpha/beta hydrolase"/>
    <property type="match status" value="1"/>
</dbReference>